<reference evidence="1 2" key="1">
    <citation type="journal article" date="2010" name="Stand. Genomic Sci.">
        <title>Complete genome sequence of Spirosoma linguale type strain (1).</title>
        <authorList>
            <person name="Lail K."/>
            <person name="Sikorski J."/>
            <person name="Saunders E."/>
            <person name="Lapidus A."/>
            <person name="Glavina Del Rio T."/>
            <person name="Copeland A."/>
            <person name="Tice H."/>
            <person name="Cheng J.-F."/>
            <person name="Lucas S."/>
            <person name="Nolan M."/>
            <person name="Bruce D."/>
            <person name="Goodwin L."/>
            <person name="Pitluck S."/>
            <person name="Ivanova N."/>
            <person name="Mavromatis K."/>
            <person name="Ovchinnikova G."/>
            <person name="Pati A."/>
            <person name="Chen A."/>
            <person name="Palaniappan K."/>
            <person name="Land M."/>
            <person name="Hauser L."/>
            <person name="Chang Y.-J."/>
            <person name="Jeffries C.D."/>
            <person name="Chain P."/>
            <person name="Brettin T."/>
            <person name="Detter J.C."/>
            <person name="Schuetze A."/>
            <person name="Rohde M."/>
            <person name="Tindall B.J."/>
            <person name="Goeker M."/>
            <person name="Bristow J."/>
            <person name="Eisen J.A."/>
            <person name="Markowitz V."/>
            <person name="Hugenholtz P."/>
            <person name="Kyrpides N.C."/>
            <person name="Klenk H.-P."/>
            <person name="Chen F."/>
        </authorList>
    </citation>
    <scope>NUCLEOTIDE SEQUENCE [LARGE SCALE GENOMIC DNA]</scope>
    <source>
        <strain evidence="2">ATCC 33905 / DSM 74 / LMG 10896 / Claus 1</strain>
    </source>
</reference>
<dbReference type="PROSITE" id="PS51257">
    <property type="entry name" value="PROKAR_LIPOPROTEIN"/>
    <property type="match status" value="1"/>
</dbReference>
<evidence type="ECO:0000313" key="2">
    <source>
        <dbReference type="Proteomes" id="UP000002028"/>
    </source>
</evidence>
<organism evidence="1 2">
    <name type="scientific">Spirosoma linguale (strain ATCC 33905 / DSM 74 / LMG 10896 / Claus 1)</name>
    <dbReference type="NCBI Taxonomy" id="504472"/>
    <lineage>
        <taxon>Bacteria</taxon>
        <taxon>Pseudomonadati</taxon>
        <taxon>Bacteroidota</taxon>
        <taxon>Cytophagia</taxon>
        <taxon>Cytophagales</taxon>
        <taxon>Cytophagaceae</taxon>
        <taxon>Spirosoma</taxon>
    </lineage>
</organism>
<protein>
    <recommendedName>
        <fullName evidence="3">Lipocalin-like domain-containing protein</fullName>
    </recommendedName>
</protein>
<dbReference type="AlphaFoldDB" id="D2QRY1"/>
<keyword evidence="2" id="KW-1185">Reference proteome</keyword>
<name>D2QRY1_SPILD</name>
<evidence type="ECO:0008006" key="3">
    <source>
        <dbReference type="Google" id="ProtNLM"/>
    </source>
</evidence>
<dbReference type="KEGG" id="sli:Slin_5598"/>
<dbReference type="eggNOG" id="ENOG5032ZBA">
    <property type="taxonomic scope" value="Bacteria"/>
</dbReference>
<dbReference type="STRING" id="504472.Slin_5598"/>
<dbReference type="Proteomes" id="UP000002028">
    <property type="component" value="Chromosome"/>
</dbReference>
<sequence length="145" mass="15915">MKKRLLFCSFVGILTACQREGDIQPTSTTLTGEVVGTYRTNFYIDPSVALSAGQLPYAEVKAESDNKVTLVFHQPALAQKDRVVQHVSLSRRANSIQFNVSSSTIATLQADRVFSDNGMEKEGQLLRITLQDGSESTLNFSGARQ</sequence>
<gene>
    <name evidence="1" type="ordered locus">Slin_5598</name>
</gene>
<evidence type="ECO:0000313" key="1">
    <source>
        <dbReference type="EMBL" id="ADB41563.1"/>
    </source>
</evidence>
<dbReference type="EMBL" id="CP001769">
    <property type="protein sequence ID" value="ADB41563.1"/>
    <property type="molecule type" value="Genomic_DNA"/>
</dbReference>
<dbReference type="RefSeq" id="WP_012930056.1">
    <property type="nucleotide sequence ID" value="NC_013730.1"/>
</dbReference>
<accession>D2QRY1</accession>
<dbReference type="HOGENOM" id="CLU_1812923_0_0_10"/>
<proteinExistence type="predicted"/>